<name>A0ACA9Y9U6_9ASCO</name>
<accession>A0ACA9Y9U6</accession>
<gene>
    <name evidence="1" type="ORF">CLIB1444_07S01662</name>
</gene>
<sequence length="169" mass="19305">MSSKANLYSVTQLRTIADENLSEVFGSLGYEESFTFTDFKLGLGLITVALSGGLFLIEKKISFNDSYYPTIGILVLYFITSGILWVFTQSSKYKDIKFIGTNDANEKITCLTSTTKYDPIYNIELQFGEERKKTSIEFMKMFDDFSNFHPDNLTEVLKKEIEKVAKKDQ</sequence>
<keyword evidence="2" id="KW-1185">Reference proteome</keyword>
<comment type="caution">
    <text evidence="1">The sequence shown here is derived from an EMBL/GenBank/DDBJ whole genome shotgun (WGS) entry which is preliminary data.</text>
</comment>
<reference evidence="1" key="1">
    <citation type="submission" date="2022-06" db="EMBL/GenBank/DDBJ databases">
        <authorList>
            <person name="Legras J.-L."/>
            <person name="Devillers H."/>
            <person name="Grondin C."/>
        </authorList>
    </citation>
    <scope>NUCLEOTIDE SEQUENCE</scope>
    <source>
        <strain evidence="1">CLIB 1444</strain>
    </source>
</reference>
<protein>
    <submittedName>
        <fullName evidence="1">Signal peptidase complex subunit Spc2p</fullName>
    </submittedName>
</protein>
<dbReference type="Proteomes" id="UP001152531">
    <property type="component" value="Unassembled WGS sequence"/>
</dbReference>
<proteinExistence type="predicted"/>
<evidence type="ECO:0000313" key="1">
    <source>
        <dbReference type="EMBL" id="CAH6721752.1"/>
    </source>
</evidence>
<evidence type="ECO:0000313" key="2">
    <source>
        <dbReference type="Proteomes" id="UP001152531"/>
    </source>
</evidence>
<dbReference type="EMBL" id="CALSDN010000007">
    <property type="protein sequence ID" value="CAH6721752.1"/>
    <property type="molecule type" value="Genomic_DNA"/>
</dbReference>
<organism evidence="1 2">
    <name type="scientific">[Candida] jaroonii</name>
    <dbReference type="NCBI Taxonomy" id="467808"/>
    <lineage>
        <taxon>Eukaryota</taxon>
        <taxon>Fungi</taxon>
        <taxon>Dikarya</taxon>
        <taxon>Ascomycota</taxon>
        <taxon>Saccharomycotina</taxon>
        <taxon>Pichiomycetes</taxon>
        <taxon>Debaryomycetaceae</taxon>
        <taxon>Yamadazyma</taxon>
    </lineage>
</organism>